<dbReference type="GO" id="GO:0004794">
    <property type="term" value="F:threonine deaminase activity"/>
    <property type="evidence" value="ECO:0007669"/>
    <property type="project" value="UniProtKB-EC"/>
</dbReference>
<dbReference type="PROSITE" id="PS00165">
    <property type="entry name" value="DEHYDRATASE_SER_THR"/>
    <property type="match status" value="1"/>
</dbReference>
<dbReference type="GO" id="GO:0003941">
    <property type="term" value="F:L-serine ammonia-lyase activity"/>
    <property type="evidence" value="ECO:0007669"/>
    <property type="project" value="UniProtKB-EC"/>
</dbReference>
<dbReference type="Pfam" id="PF00291">
    <property type="entry name" value="PALP"/>
    <property type="match status" value="1"/>
</dbReference>
<feature type="domain" description="Tryptophan synthase beta chain-like PALP" evidence="6">
    <location>
        <begin position="18"/>
        <end position="301"/>
    </location>
</feature>
<dbReference type="EC" id="4.3.1.19" evidence="7"/>
<evidence type="ECO:0000313" key="8">
    <source>
        <dbReference type="Proteomes" id="UP000778951"/>
    </source>
</evidence>
<dbReference type="FunFam" id="3.40.50.1100:FF:000005">
    <property type="entry name" value="Threonine dehydratase catabolic"/>
    <property type="match status" value="1"/>
</dbReference>
<dbReference type="InterPro" id="IPR036052">
    <property type="entry name" value="TrpB-like_PALP_sf"/>
</dbReference>
<dbReference type="GO" id="GO:0030170">
    <property type="term" value="F:pyridoxal phosphate binding"/>
    <property type="evidence" value="ECO:0007669"/>
    <property type="project" value="InterPro"/>
</dbReference>
<evidence type="ECO:0000313" key="7">
    <source>
        <dbReference type="EMBL" id="NIZ69071.1"/>
    </source>
</evidence>
<evidence type="ECO:0000256" key="2">
    <source>
        <dbReference type="ARBA" id="ARBA00010869"/>
    </source>
</evidence>
<evidence type="ECO:0000256" key="4">
    <source>
        <dbReference type="ARBA" id="ARBA00023239"/>
    </source>
</evidence>
<dbReference type="PANTHER" id="PTHR48078">
    <property type="entry name" value="THREONINE DEHYDRATASE, MITOCHONDRIAL-RELATED"/>
    <property type="match status" value="1"/>
</dbReference>
<dbReference type="PANTHER" id="PTHR48078:SF6">
    <property type="entry name" value="L-THREONINE DEHYDRATASE CATABOLIC TDCB"/>
    <property type="match status" value="1"/>
</dbReference>
<comment type="cofactor">
    <cofactor evidence="1">
        <name>pyridoxal 5'-phosphate</name>
        <dbReference type="ChEBI" id="CHEBI:597326"/>
    </cofactor>
</comment>
<dbReference type="Gene3D" id="3.40.50.1100">
    <property type="match status" value="2"/>
</dbReference>
<dbReference type="SUPFAM" id="SSF53686">
    <property type="entry name" value="Tryptophan synthase beta subunit-like PLP-dependent enzymes"/>
    <property type="match status" value="1"/>
</dbReference>
<comment type="catalytic activity">
    <reaction evidence="5">
        <text>L-serine = pyruvate + NH4(+)</text>
        <dbReference type="Rhea" id="RHEA:19169"/>
        <dbReference type="ChEBI" id="CHEBI:15361"/>
        <dbReference type="ChEBI" id="CHEBI:28938"/>
        <dbReference type="ChEBI" id="CHEBI:33384"/>
        <dbReference type="EC" id="4.3.1.17"/>
    </reaction>
</comment>
<reference evidence="7" key="1">
    <citation type="submission" date="2020-03" db="EMBL/GenBank/DDBJ databases">
        <title>Spirochaetal bacteria isolated from arthropods constitute a novel genus Entomospira genus novum within the order Spirochaetales.</title>
        <authorList>
            <person name="Grana-Miraglia L."/>
            <person name="Sikutova S."/>
            <person name="Fingerle V."/>
            <person name="Sing A."/>
            <person name="Castillo-Ramirez S."/>
            <person name="Margos G."/>
            <person name="Rudolf I."/>
        </authorList>
    </citation>
    <scope>NUCLEOTIDE SEQUENCE</scope>
    <source>
        <strain evidence="7">BR149</strain>
    </source>
</reference>
<dbReference type="RefSeq" id="WP_167695172.1">
    <property type="nucleotide sequence ID" value="NZ_CP118181.1"/>
</dbReference>
<keyword evidence="8" id="KW-1185">Reference proteome</keyword>
<dbReference type="GO" id="GO:0006565">
    <property type="term" value="P:L-serine catabolic process"/>
    <property type="evidence" value="ECO:0007669"/>
    <property type="project" value="TreeGrafter"/>
</dbReference>
<dbReference type="CDD" id="cd01562">
    <property type="entry name" value="Thr-dehyd"/>
    <property type="match status" value="1"/>
</dbReference>
<dbReference type="CDD" id="cd04886">
    <property type="entry name" value="ACT_ThrD-II-like"/>
    <property type="match status" value="1"/>
</dbReference>
<evidence type="ECO:0000256" key="5">
    <source>
        <dbReference type="ARBA" id="ARBA00049406"/>
    </source>
</evidence>
<dbReference type="GO" id="GO:0009097">
    <property type="term" value="P:isoleucine biosynthetic process"/>
    <property type="evidence" value="ECO:0007669"/>
    <property type="project" value="TreeGrafter"/>
</dbReference>
<organism evidence="7 8">
    <name type="scientific">Entomospira culicis</name>
    <dbReference type="NCBI Taxonomy" id="2719989"/>
    <lineage>
        <taxon>Bacteria</taxon>
        <taxon>Pseudomonadati</taxon>
        <taxon>Spirochaetota</taxon>
        <taxon>Spirochaetia</taxon>
        <taxon>Spirochaetales</taxon>
        <taxon>Spirochaetaceae</taxon>
        <taxon>Entomospira</taxon>
    </lineage>
</organism>
<dbReference type="InterPro" id="IPR050147">
    <property type="entry name" value="Ser/Thr_Dehydratase"/>
</dbReference>
<evidence type="ECO:0000256" key="1">
    <source>
        <dbReference type="ARBA" id="ARBA00001933"/>
    </source>
</evidence>
<dbReference type="InterPro" id="IPR044561">
    <property type="entry name" value="ACT_ThrD-II-like"/>
</dbReference>
<dbReference type="EMBL" id="JAATLM010000001">
    <property type="protein sequence ID" value="NIZ69071.1"/>
    <property type="molecule type" value="Genomic_DNA"/>
</dbReference>
<dbReference type="InterPro" id="IPR001926">
    <property type="entry name" value="TrpB-like_PALP"/>
</dbReference>
<proteinExistence type="inferred from homology"/>
<name>A0A968GEF1_9SPIO</name>
<dbReference type="AlphaFoldDB" id="A0A968GEF1"/>
<dbReference type="GO" id="GO:0006567">
    <property type="term" value="P:L-threonine catabolic process"/>
    <property type="evidence" value="ECO:0007669"/>
    <property type="project" value="InterPro"/>
</dbReference>
<protein>
    <submittedName>
        <fullName evidence="7">Threonine ammonia-lyase</fullName>
        <ecNumber evidence="7">4.3.1.19</ecNumber>
    </submittedName>
</protein>
<accession>A0A968GEF1</accession>
<evidence type="ECO:0000256" key="3">
    <source>
        <dbReference type="ARBA" id="ARBA00022898"/>
    </source>
</evidence>
<dbReference type="NCBIfam" id="TIGR01127">
    <property type="entry name" value="ilvA_1Cterm"/>
    <property type="match status" value="1"/>
</dbReference>
<comment type="similarity">
    <text evidence="2">Belongs to the serine/threonine dehydratase family.</text>
</comment>
<comment type="caution">
    <text evidence="7">The sequence shown here is derived from an EMBL/GenBank/DDBJ whole genome shotgun (WGS) entry which is preliminary data.</text>
</comment>
<sequence>MNITLLDVTKAKERIQSLVLHTPLMKSFLFSDKEQEVFLKLENVQRTGSFKLRGAYNRLLQLTPEERTRGVIAASAGNHAQGVALSAKELGIHATICMPENTPLTKIRKTQSYGAEVVLEGANFDAAYAYARTIAEKSRVAFIHPFDDVDVIAGQGTIALEILADNPHIDAIVIPIGGGGLASGIAVAAKAINPHIKIIGVEAEGAASFNESFQQSRICTLDSVKTLADGIAVKRPGEATYELLSRYLDALVLVNEDEIKQAIMQLLEHHQILVEGAGAVAVAAFMHGKIEKSYRQVALITSGGNLDLSTLSKIVDYGLMQAKRRISFTVELEERASHLHELMHIFEQYNANIYAVSQSRNHANLKFGYQDTDIVLETNGEGHAKKILQAIKKAGFVLRNA</sequence>
<keyword evidence="3" id="KW-0663">Pyridoxal phosphate</keyword>
<dbReference type="Proteomes" id="UP000778951">
    <property type="component" value="Unassembled WGS sequence"/>
</dbReference>
<keyword evidence="4 7" id="KW-0456">Lyase</keyword>
<dbReference type="FunFam" id="3.40.50.1100:FF:000007">
    <property type="entry name" value="L-threonine dehydratase catabolic TdcB"/>
    <property type="match status" value="1"/>
</dbReference>
<evidence type="ECO:0000259" key="6">
    <source>
        <dbReference type="Pfam" id="PF00291"/>
    </source>
</evidence>
<dbReference type="InterPro" id="IPR005789">
    <property type="entry name" value="Thr_deHydtase_catblc"/>
</dbReference>
<gene>
    <name evidence="7" type="ORF">HCT48_02435</name>
</gene>
<dbReference type="InterPro" id="IPR000634">
    <property type="entry name" value="Ser/Thr_deHydtase_PyrdxlP-BS"/>
</dbReference>